<sequence>MSRKKHSKACVYIVVATNRRDVDWLYFKKHLKLIFFLANLPYSHETGTPALRKRLHKCTNKKSAMPLHSHDASVIKIMRRTKCYYPIADDSREGNVKCMNPPLHSINAAYYAIHHLNHR</sequence>
<dbReference type="RefSeq" id="XP_024351950.1">
    <property type="nucleotide sequence ID" value="XM_024493629.1"/>
</dbReference>
<name>W6V3W6_ECHGR</name>
<proteinExistence type="predicted"/>
<dbReference type="Proteomes" id="UP000019149">
    <property type="component" value="Unassembled WGS sequence"/>
</dbReference>
<organism evidence="1 2">
    <name type="scientific">Echinococcus granulosus</name>
    <name type="common">Hydatid tapeworm</name>
    <dbReference type="NCBI Taxonomy" id="6210"/>
    <lineage>
        <taxon>Eukaryota</taxon>
        <taxon>Metazoa</taxon>
        <taxon>Spiralia</taxon>
        <taxon>Lophotrochozoa</taxon>
        <taxon>Platyhelminthes</taxon>
        <taxon>Cestoda</taxon>
        <taxon>Eucestoda</taxon>
        <taxon>Cyclophyllidea</taxon>
        <taxon>Taeniidae</taxon>
        <taxon>Echinococcus</taxon>
        <taxon>Echinococcus granulosus group</taxon>
    </lineage>
</organism>
<dbReference type="GeneID" id="36340095"/>
<dbReference type="KEGG" id="egl:EGR_04380"/>
<dbReference type="EMBL" id="APAU02000027">
    <property type="protein sequence ID" value="EUB60754.1"/>
    <property type="molecule type" value="Genomic_DNA"/>
</dbReference>
<dbReference type="AlphaFoldDB" id="W6V3W6"/>
<protein>
    <submittedName>
        <fullName evidence="1">Uncharacterized protein</fullName>
    </submittedName>
</protein>
<dbReference type="CTD" id="36340095"/>
<comment type="caution">
    <text evidence="1">The sequence shown here is derived from an EMBL/GenBank/DDBJ whole genome shotgun (WGS) entry which is preliminary data.</text>
</comment>
<accession>W6V3W6</accession>
<evidence type="ECO:0000313" key="2">
    <source>
        <dbReference type="Proteomes" id="UP000019149"/>
    </source>
</evidence>
<evidence type="ECO:0000313" key="1">
    <source>
        <dbReference type="EMBL" id="EUB60754.1"/>
    </source>
</evidence>
<reference evidence="1 2" key="1">
    <citation type="journal article" date="2013" name="Nat. Genet.">
        <title>The genome of the hydatid tapeworm Echinococcus granulosus.</title>
        <authorList>
            <person name="Zheng H."/>
            <person name="Zhang W."/>
            <person name="Zhang L."/>
            <person name="Zhang Z."/>
            <person name="Li J."/>
            <person name="Lu G."/>
            <person name="Zhu Y."/>
            <person name="Wang Y."/>
            <person name="Huang Y."/>
            <person name="Liu J."/>
            <person name="Kang H."/>
            <person name="Chen J."/>
            <person name="Wang L."/>
            <person name="Chen A."/>
            <person name="Yu S."/>
            <person name="Gao Z."/>
            <person name="Jin L."/>
            <person name="Gu W."/>
            <person name="Wang Z."/>
            <person name="Zhao L."/>
            <person name="Shi B."/>
            <person name="Wen H."/>
            <person name="Lin R."/>
            <person name="Jones M.K."/>
            <person name="Brejova B."/>
            <person name="Vinar T."/>
            <person name="Zhao G."/>
            <person name="McManus D.P."/>
            <person name="Chen Z."/>
            <person name="Zhou Y."/>
            <person name="Wang S."/>
        </authorList>
    </citation>
    <scope>NUCLEOTIDE SEQUENCE [LARGE SCALE GENOMIC DNA]</scope>
</reference>
<keyword evidence="2" id="KW-1185">Reference proteome</keyword>
<gene>
    <name evidence="1" type="ORF">EGR_04380</name>
</gene>